<protein>
    <recommendedName>
        <fullName evidence="1">Tex-like protein N-terminal domain-containing protein</fullName>
    </recommendedName>
</protein>
<dbReference type="Gene3D" id="1.10.10.650">
    <property type="entry name" value="RuvA domain 2-like"/>
    <property type="match status" value="1"/>
</dbReference>
<dbReference type="Pfam" id="PF09371">
    <property type="entry name" value="Tex_N"/>
    <property type="match status" value="1"/>
</dbReference>
<keyword evidence="3" id="KW-1185">Reference proteome</keyword>
<dbReference type="Proteomes" id="UP001194696">
    <property type="component" value="Unassembled WGS sequence"/>
</dbReference>
<sequence>MTDNITLALIQRIATELAVAPQQIAAAVQLLDGGATVPFIARYRKEATGNLDDTQLRTLDTRLVYLRELEARRATILNSIEEQGKLTETLRHTINAAQNEGEKFRDYYNYAQSIRLIPSHRALALFRGRGAGVLQLKLSLEEILETQMPHPGEAMIAEHVGIVQRNRAADIWLASIPFIHMSPGGIGMARLPNSRAWLKPPKQA</sequence>
<dbReference type="InterPro" id="IPR018974">
    <property type="entry name" value="Tex-like_N"/>
</dbReference>
<dbReference type="InterPro" id="IPR023319">
    <property type="entry name" value="Tex-like_HTH_dom_sf"/>
</dbReference>
<evidence type="ECO:0000313" key="2">
    <source>
        <dbReference type="EMBL" id="KAG0297250.1"/>
    </source>
</evidence>
<gene>
    <name evidence="2" type="ORF">BGZ96_007150</name>
</gene>
<accession>A0ABQ7KES3</accession>
<organism evidence="2 3">
    <name type="scientific">Linnemannia gamsii</name>
    <dbReference type="NCBI Taxonomy" id="64522"/>
    <lineage>
        <taxon>Eukaryota</taxon>
        <taxon>Fungi</taxon>
        <taxon>Fungi incertae sedis</taxon>
        <taxon>Mucoromycota</taxon>
        <taxon>Mortierellomycotina</taxon>
        <taxon>Mortierellomycetes</taxon>
        <taxon>Mortierellales</taxon>
        <taxon>Mortierellaceae</taxon>
        <taxon>Linnemannia</taxon>
    </lineage>
</organism>
<comment type="caution">
    <text evidence="2">The sequence shown here is derived from an EMBL/GenBank/DDBJ whole genome shotgun (WGS) entry which is preliminary data.</text>
</comment>
<name>A0ABQ7KES3_9FUNG</name>
<evidence type="ECO:0000259" key="1">
    <source>
        <dbReference type="Pfam" id="PF09371"/>
    </source>
</evidence>
<proteinExistence type="predicted"/>
<reference evidence="2 3" key="1">
    <citation type="journal article" date="2020" name="Fungal Divers.">
        <title>Resolving the Mortierellaceae phylogeny through synthesis of multi-gene phylogenetics and phylogenomics.</title>
        <authorList>
            <person name="Vandepol N."/>
            <person name="Liber J."/>
            <person name="Desiro A."/>
            <person name="Na H."/>
            <person name="Kennedy M."/>
            <person name="Barry K."/>
            <person name="Grigoriev I.V."/>
            <person name="Miller A.N."/>
            <person name="O'Donnell K."/>
            <person name="Stajich J.E."/>
            <person name="Bonito G."/>
        </authorList>
    </citation>
    <scope>NUCLEOTIDE SEQUENCE [LARGE SCALE GENOMIC DNA]</scope>
    <source>
        <strain evidence="2 3">AD045</strain>
    </source>
</reference>
<dbReference type="EMBL" id="JAAAIM010000036">
    <property type="protein sequence ID" value="KAG0297250.1"/>
    <property type="molecule type" value="Genomic_DNA"/>
</dbReference>
<dbReference type="SUPFAM" id="SSF158832">
    <property type="entry name" value="Tex N-terminal region-like"/>
    <property type="match status" value="2"/>
</dbReference>
<evidence type="ECO:0000313" key="3">
    <source>
        <dbReference type="Proteomes" id="UP001194696"/>
    </source>
</evidence>
<feature type="domain" description="Tex-like protein N-terminal" evidence="1">
    <location>
        <begin position="9"/>
        <end position="81"/>
    </location>
</feature>